<feature type="region of interest" description="Disordered" evidence="1">
    <location>
        <begin position="70"/>
        <end position="89"/>
    </location>
</feature>
<dbReference type="AlphaFoldDB" id="A0A0C4E018"/>
<proteinExistence type="predicted"/>
<accession>A0A0C4E018</accession>
<protein>
    <submittedName>
        <fullName evidence="2 3">Uncharacterized protein</fullName>
    </submittedName>
</protein>
<feature type="region of interest" description="Disordered" evidence="1">
    <location>
        <begin position="1"/>
        <end position="45"/>
    </location>
</feature>
<reference evidence="3" key="5">
    <citation type="submission" date="2015-06" db="UniProtKB">
        <authorList>
            <consortium name="EnsemblFungi"/>
        </authorList>
    </citation>
    <scope>IDENTIFICATION</scope>
    <source>
        <strain evidence="3">ATCC 64411</strain>
    </source>
</reference>
<evidence type="ECO:0000313" key="3">
    <source>
        <dbReference type="EnsemblFungi" id="MAPG_05684T0"/>
    </source>
</evidence>
<dbReference type="EMBL" id="ADBL01001364">
    <property type="status" value="NOT_ANNOTATED_CDS"/>
    <property type="molecule type" value="Genomic_DNA"/>
</dbReference>
<dbReference type="VEuPathDB" id="FungiDB:MAPG_05684"/>
<evidence type="ECO:0000256" key="1">
    <source>
        <dbReference type="SAM" id="MobiDB-lite"/>
    </source>
</evidence>
<keyword evidence="4" id="KW-1185">Reference proteome</keyword>
<evidence type="ECO:0000313" key="2">
    <source>
        <dbReference type="EMBL" id="KLU86672.1"/>
    </source>
</evidence>
<dbReference type="Proteomes" id="UP000011715">
    <property type="component" value="Unassembled WGS sequence"/>
</dbReference>
<sequence>VQPGRHPTTRRKETRPTEGKDGRPSDARVSLPAPRRASPHGQTELVTSRGEGWLGDASILASPVLLPSLAGPGTQREHGFKPLPPIGRTGQGRLMVGENTRLVSFHVCISLYPGEAKDASCTILPTDQSRLYGFLCIPSHPGRSINTGCKDFLSKMHSRFRAWPLLSRRRPWIPPLLPLAPRHVRSSCMDNQIPIMHPPAQSDGHLQQQYYQIKSTVPQSRGSCWASGDAGT</sequence>
<gene>
    <name evidence="2" type="ORF">MAPG_05684</name>
</gene>
<feature type="compositionally biased region" description="Basic and acidic residues" evidence="1">
    <location>
        <begin position="10"/>
        <end position="26"/>
    </location>
</feature>
<dbReference type="EnsemblFungi" id="MAPG_05684T0">
    <property type="protein sequence ID" value="MAPG_05684T0"/>
    <property type="gene ID" value="MAPG_05684"/>
</dbReference>
<reference evidence="2" key="1">
    <citation type="submission" date="2010-05" db="EMBL/GenBank/DDBJ databases">
        <title>The Genome Sequence of Magnaporthe poae strain ATCC 64411.</title>
        <authorList>
            <consortium name="The Broad Institute Genome Sequencing Platform"/>
            <consortium name="Broad Institute Genome Sequencing Center for Infectious Disease"/>
            <person name="Ma L.-J."/>
            <person name="Dead R."/>
            <person name="Young S."/>
            <person name="Zeng Q."/>
            <person name="Koehrsen M."/>
            <person name="Alvarado L."/>
            <person name="Berlin A."/>
            <person name="Chapman S.B."/>
            <person name="Chen Z."/>
            <person name="Freedman E."/>
            <person name="Gellesch M."/>
            <person name="Goldberg J."/>
            <person name="Griggs A."/>
            <person name="Gujja S."/>
            <person name="Heilman E.R."/>
            <person name="Heiman D."/>
            <person name="Hepburn T."/>
            <person name="Howarth C."/>
            <person name="Jen D."/>
            <person name="Larson L."/>
            <person name="Mehta T."/>
            <person name="Neiman D."/>
            <person name="Pearson M."/>
            <person name="Roberts A."/>
            <person name="Saif S."/>
            <person name="Shea T."/>
            <person name="Shenoy N."/>
            <person name="Sisk P."/>
            <person name="Stolte C."/>
            <person name="Sykes S."/>
            <person name="Walk T."/>
            <person name="White J."/>
            <person name="Yandava C."/>
            <person name="Haas B."/>
            <person name="Nusbaum C."/>
            <person name="Birren B."/>
        </authorList>
    </citation>
    <scope>NUCLEOTIDE SEQUENCE</scope>
    <source>
        <strain evidence="2">ATCC 64411</strain>
    </source>
</reference>
<organism evidence="3 4">
    <name type="scientific">Magnaporthiopsis poae (strain ATCC 64411 / 73-15)</name>
    <name type="common">Kentucky bluegrass fungus</name>
    <name type="synonym">Magnaporthe poae</name>
    <dbReference type="NCBI Taxonomy" id="644358"/>
    <lineage>
        <taxon>Eukaryota</taxon>
        <taxon>Fungi</taxon>
        <taxon>Dikarya</taxon>
        <taxon>Ascomycota</taxon>
        <taxon>Pezizomycotina</taxon>
        <taxon>Sordariomycetes</taxon>
        <taxon>Sordariomycetidae</taxon>
        <taxon>Magnaporthales</taxon>
        <taxon>Magnaporthaceae</taxon>
        <taxon>Magnaporthiopsis</taxon>
    </lineage>
</organism>
<reference evidence="4" key="2">
    <citation type="submission" date="2010-05" db="EMBL/GenBank/DDBJ databases">
        <title>The genome sequence of Magnaporthe poae strain ATCC 64411.</title>
        <authorList>
            <person name="Ma L.-J."/>
            <person name="Dead R."/>
            <person name="Young S."/>
            <person name="Zeng Q."/>
            <person name="Koehrsen M."/>
            <person name="Alvarado L."/>
            <person name="Berlin A."/>
            <person name="Chapman S.B."/>
            <person name="Chen Z."/>
            <person name="Freedman E."/>
            <person name="Gellesch M."/>
            <person name="Goldberg J."/>
            <person name="Griggs A."/>
            <person name="Gujja S."/>
            <person name="Heilman E.R."/>
            <person name="Heiman D."/>
            <person name="Hepburn T."/>
            <person name="Howarth C."/>
            <person name="Jen D."/>
            <person name="Larson L."/>
            <person name="Mehta T."/>
            <person name="Neiman D."/>
            <person name="Pearson M."/>
            <person name="Roberts A."/>
            <person name="Saif S."/>
            <person name="Shea T."/>
            <person name="Shenoy N."/>
            <person name="Sisk P."/>
            <person name="Stolte C."/>
            <person name="Sykes S."/>
            <person name="Walk T."/>
            <person name="White J."/>
            <person name="Yandava C."/>
            <person name="Haas B."/>
            <person name="Nusbaum C."/>
            <person name="Birren B."/>
        </authorList>
    </citation>
    <scope>NUCLEOTIDE SEQUENCE [LARGE SCALE GENOMIC DNA]</scope>
    <source>
        <strain evidence="4">ATCC 64411 / 73-15</strain>
    </source>
</reference>
<evidence type="ECO:0000313" key="4">
    <source>
        <dbReference type="Proteomes" id="UP000011715"/>
    </source>
</evidence>
<reference evidence="3" key="4">
    <citation type="journal article" date="2015" name="G3 (Bethesda)">
        <title>Genome sequences of three phytopathogenic species of the Magnaporthaceae family of fungi.</title>
        <authorList>
            <person name="Okagaki L.H."/>
            <person name="Nunes C.C."/>
            <person name="Sailsbery J."/>
            <person name="Clay B."/>
            <person name="Brown D."/>
            <person name="John T."/>
            <person name="Oh Y."/>
            <person name="Young N."/>
            <person name="Fitzgerald M."/>
            <person name="Haas B.J."/>
            <person name="Zeng Q."/>
            <person name="Young S."/>
            <person name="Adiconis X."/>
            <person name="Fan L."/>
            <person name="Levin J.Z."/>
            <person name="Mitchell T.K."/>
            <person name="Okubara P.A."/>
            <person name="Farman M.L."/>
            <person name="Kohn L.M."/>
            <person name="Birren B."/>
            <person name="Ma L.-J."/>
            <person name="Dean R.A."/>
        </authorList>
    </citation>
    <scope>NUCLEOTIDE SEQUENCE</scope>
    <source>
        <strain evidence="3">ATCC 64411 / 73-15</strain>
    </source>
</reference>
<reference evidence="2" key="3">
    <citation type="submission" date="2011-03" db="EMBL/GenBank/DDBJ databases">
        <title>Annotation of Magnaporthe poae ATCC 64411.</title>
        <authorList>
            <person name="Ma L.-J."/>
            <person name="Dead R."/>
            <person name="Young S.K."/>
            <person name="Zeng Q."/>
            <person name="Gargeya S."/>
            <person name="Fitzgerald M."/>
            <person name="Haas B."/>
            <person name="Abouelleil A."/>
            <person name="Alvarado L."/>
            <person name="Arachchi H.M."/>
            <person name="Berlin A."/>
            <person name="Brown A."/>
            <person name="Chapman S.B."/>
            <person name="Chen Z."/>
            <person name="Dunbar C."/>
            <person name="Freedman E."/>
            <person name="Gearin G."/>
            <person name="Gellesch M."/>
            <person name="Goldberg J."/>
            <person name="Griggs A."/>
            <person name="Gujja S."/>
            <person name="Heiman D."/>
            <person name="Howarth C."/>
            <person name="Larson L."/>
            <person name="Lui A."/>
            <person name="MacDonald P.J.P."/>
            <person name="Mehta T."/>
            <person name="Montmayeur A."/>
            <person name="Murphy C."/>
            <person name="Neiman D."/>
            <person name="Pearson M."/>
            <person name="Priest M."/>
            <person name="Roberts A."/>
            <person name="Saif S."/>
            <person name="Shea T."/>
            <person name="Shenoy N."/>
            <person name="Sisk P."/>
            <person name="Stolte C."/>
            <person name="Sykes S."/>
            <person name="Yandava C."/>
            <person name="Wortman J."/>
            <person name="Nusbaum C."/>
            <person name="Birren B."/>
        </authorList>
    </citation>
    <scope>NUCLEOTIDE SEQUENCE</scope>
    <source>
        <strain evidence="2">ATCC 64411</strain>
    </source>
</reference>
<dbReference type="EMBL" id="GL876969">
    <property type="protein sequence ID" value="KLU86672.1"/>
    <property type="molecule type" value="Genomic_DNA"/>
</dbReference>
<name>A0A0C4E018_MAGP6</name>